<dbReference type="InterPro" id="IPR025161">
    <property type="entry name" value="IS402-like_dom"/>
</dbReference>
<dbReference type="AlphaFoldDB" id="A0A5E4XI72"/>
<evidence type="ECO:0000313" key="2">
    <source>
        <dbReference type="EMBL" id="VVE35850.1"/>
    </source>
</evidence>
<reference evidence="2 3" key="1">
    <citation type="submission" date="2019-08" db="EMBL/GenBank/DDBJ databases">
        <authorList>
            <person name="Peeters C."/>
        </authorList>
    </citation>
    <scope>NUCLEOTIDE SEQUENCE [LARGE SCALE GENOMIC DNA]</scope>
    <source>
        <strain evidence="2 3">LMG 31010</strain>
    </source>
</reference>
<dbReference type="EMBL" id="CABPSA010000007">
    <property type="protein sequence ID" value="VVE35850.1"/>
    <property type="molecule type" value="Genomic_DNA"/>
</dbReference>
<sequence>MVSRRLRLVAPVLETPCPMQAQAGTHPGQAGRAFGRFRGPTPASGGMHRNGGNSEARRLAVFVMIAAASLTSWRMWSETPWPEPRTTNDPDWPKGTYSFSPDAFAIAYPNSHSGAAPTCQVGVFLLVKRSLRSVVRPARGVLQKRTRCPGMLVACISSIGDRRRLGRVLTISTHQIAPVLTRSRNPDSPPAAPPFVLGRGVMFNELSDVEWHALRDLICDRPVRTERRGRPQVEQRTLTNAVLWVLFTGESWSKLPMQYPSVPTCRRKLNEWRESGMLDTILKRLQQSGRDISACAGQISKPARSTPCGDTDRLRGVFWTNPASWKPPVAVR</sequence>
<name>A0A5E4XI72_9BURK</name>
<accession>A0A5E4XI72</accession>
<evidence type="ECO:0000313" key="3">
    <source>
        <dbReference type="Proteomes" id="UP000343335"/>
    </source>
</evidence>
<dbReference type="Proteomes" id="UP000343335">
    <property type="component" value="Unassembled WGS sequence"/>
</dbReference>
<protein>
    <submittedName>
        <fullName evidence="2">Transposase</fullName>
    </submittedName>
</protein>
<dbReference type="Pfam" id="PF13340">
    <property type="entry name" value="DUF4096"/>
    <property type="match status" value="1"/>
</dbReference>
<proteinExistence type="predicted"/>
<dbReference type="InterPro" id="IPR052909">
    <property type="entry name" value="Transposase_6_like"/>
</dbReference>
<gene>
    <name evidence="2" type="ORF">PCO31010_03910</name>
</gene>
<feature type="domain" description="Insertion element IS402-like" evidence="1">
    <location>
        <begin position="206"/>
        <end position="281"/>
    </location>
</feature>
<evidence type="ECO:0000259" key="1">
    <source>
        <dbReference type="Pfam" id="PF13340"/>
    </source>
</evidence>
<dbReference type="PANTHER" id="PTHR46637:SF1">
    <property type="entry name" value="BLL5188 PROTEIN"/>
    <property type="match status" value="1"/>
</dbReference>
<dbReference type="PANTHER" id="PTHR46637">
    <property type="entry name" value="TIS1421-TRANSPOSASE PROTEIN A"/>
    <property type="match status" value="1"/>
</dbReference>
<organism evidence="2 3">
    <name type="scientific">Pandoraea commovens</name>
    <dbReference type="NCBI Taxonomy" id="2508289"/>
    <lineage>
        <taxon>Bacteria</taxon>
        <taxon>Pseudomonadati</taxon>
        <taxon>Pseudomonadota</taxon>
        <taxon>Betaproteobacteria</taxon>
        <taxon>Burkholderiales</taxon>
        <taxon>Burkholderiaceae</taxon>
        <taxon>Pandoraea</taxon>
    </lineage>
</organism>